<dbReference type="PROSITE" id="PS51892">
    <property type="entry name" value="SUBTILASE"/>
    <property type="match status" value="1"/>
</dbReference>
<dbReference type="InterPro" id="IPR036852">
    <property type="entry name" value="Peptidase_S8/S53_dom_sf"/>
</dbReference>
<keyword evidence="1 7" id="KW-0645">Protease</keyword>
<name>A0ABS3GHP8_9NEIS</name>
<dbReference type="SMART" id="SM00944">
    <property type="entry name" value="Pro-kuma_activ"/>
    <property type="match status" value="1"/>
</dbReference>
<dbReference type="Pfam" id="PF00082">
    <property type="entry name" value="Peptidase_S8"/>
    <property type="match status" value="1"/>
</dbReference>
<dbReference type="Gene3D" id="3.40.50.200">
    <property type="entry name" value="Peptidase S8/S53 domain"/>
    <property type="match status" value="1"/>
</dbReference>
<comment type="cofactor">
    <cofactor evidence="7">
        <name>Ca(2+)</name>
        <dbReference type="ChEBI" id="CHEBI:29108"/>
    </cofactor>
    <text evidence="7">Binds 1 Ca(2+) ion per subunit.</text>
</comment>
<evidence type="ECO:0000256" key="7">
    <source>
        <dbReference type="PROSITE-ProRule" id="PRU01032"/>
    </source>
</evidence>
<evidence type="ECO:0000256" key="4">
    <source>
        <dbReference type="ARBA" id="ARBA00022825"/>
    </source>
</evidence>
<dbReference type="SUPFAM" id="SSF54897">
    <property type="entry name" value="Protease propeptides/inhibitors"/>
    <property type="match status" value="1"/>
</dbReference>
<sequence>MFAKQYTAALVSAAFFSIAAQAATLNWQSTNTLAHPVQSLIPQAQDSGEVAAGQSVHIAVALKVRDKAQLDTLTQSILQGGSKHYLSKTEFLDRFSPTEAQAQTVVKHLQANGFRNIKVAPNRLLITADGSAATVKAGFQTSLHRYNINGRQAFANVANAQVPSQLADIVLAVHGLQNVHQFHTALRHPTPQAFKTASVSGHSPSDFPSIYNANSLPPASNTTVGIIAEGDLTQTLSDLQDFAGSAGYGTVATSVINSGTPSSDTSGTEEWNLDSQDILAAAGGAVQQMNFYVAPSMTNADITAAFNAAVSDGTAKVINVSLGECETSAQSDGMTASADQIFQAAVAQGQTFSVSTGDSGSYECGGRTARQSYPAVSPYVIAVGGTTLSTSGKTGYLSETTWNGGGGGPSYTESAPAWQTSAGVLTISKTKRGVPDVSFDADPNSGALVLVNGNTSQIGGTSLAAPLFTGFWARIESANGNNIHSPAPSIYKYFKANPSLYHDVTSGSNGAYSAAKGWDYTTGWGSLNIANLNAFIARTSGF</sequence>
<dbReference type="PANTHER" id="PTHR14218:SF15">
    <property type="entry name" value="TRIPEPTIDYL-PEPTIDASE 1"/>
    <property type="match status" value="1"/>
</dbReference>
<keyword evidence="2 7" id="KW-0479">Metal-binding</keyword>
<evidence type="ECO:0000256" key="5">
    <source>
        <dbReference type="ARBA" id="ARBA00022837"/>
    </source>
</evidence>
<reference evidence="11 12" key="1">
    <citation type="submission" date="2021-03" db="EMBL/GenBank/DDBJ databases">
        <title>First Case of infection caused by Chromobacterium haemolyticum derived from water in China.</title>
        <authorList>
            <person name="Chen J."/>
            <person name="Liu C."/>
        </authorList>
    </citation>
    <scope>NUCLEOTIDE SEQUENCE [LARGE SCALE GENOMIC DNA]</scope>
    <source>
        <strain evidence="11 12">WJ-5</strain>
    </source>
</reference>
<dbReference type="InterPro" id="IPR030400">
    <property type="entry name" value="Sedolisin_dom"/>
</dbReference>
<feature type="active site" description="Charge relay system" evidence="7">
    <location>
        <position position="462"/>
    </location>
</feature>
<comment type="caution">
    <text evidence="11">The sequence shown here is derived from an EMBL/GenBank/DDBJ whole genome shotgun (WGS) entry which is preliminary data.</text>
</comment>
<feature type="domain" description="Peptidase S53" evidence="10">
    <location>
        <begin position="201"/>
        <end position="539"/>
    </location>
</feature>
<keyword evidence="5 7" id="KW-0106">Calcium</keyword>
<evidence type="ECO:0000256" key="8">
    <source>
        <dbReference type="PROSITE-ProRule" id="PRU01240"/>
    </source>
</evidence>
<comment type="similarity">
    <text evidence="8">Belongs to the peptidase S8 family.</text>
</comment>
<feature type="chain" id="PRO_5047015218" evidence="9">
    <location>
        <begin position="23"/>
        <end position="542"/>
    </location>
</feature>
<dbReference type="InterPro" id="IPR015366">
    <property type="entry name" value="S53_propep"/>
</dbReference>
<evidence type="ECO:0000259" key="10">
    <source>
        <dbReference type="PROSITE" id="PS51695"/>
    </source>
</evidence>
<dbReference type="PROSITE" id="PS00138">
    <property type="entry name" value="SUBTILASE_SER"/>
    <property type="match status" value="1"/>
</dbReference>
<evidence type="ECO:0000313" key="12">
    <source>
        <dbReference type="Proteomes" id="UP000664349"/>
    </source>
</evidence>
<feature type="active site" description="Charge relay system" evidence="7">
    <location>
        <position position="270"/>
    </location>
</feature>
<protein>
    <submittedName>
        <fullName evidence="11">S8/S53 family peptidase</fullName>
    </submittedName>
</protein>
<dbReference type="EMBL" id="JAFLRD010000002">
    <property type="protein sequence ID" value="MBO0414572.1"/>
    <property type="molecule type" value="Genomic_DNA"/>
</dbReference>
<dbReference type="SUPFAM" id="SSF52743">
    <property type="entry name" value="Subtilisin-like"/>
    <property type="match status" value="1"/>
</dbReference>
<feature type="signal peptide" evidence="9">
    <location>
        <begin position="1"/>
        <end position="22"/>
    </location>
</feature>
<dbReference type="PANTHER" id="PTHR14218">
    <property type="entry name" value="PROTEASE S8 TRIPEPTIDYL PEPTIDASE I CLN2"/>
    <property type="match status" value="1"/>
</dbReference>
<comment type="caution">
    <text evidence="8">Lacks conserved residue(s) required for the propagation of feature annotation.</text>
</comment>
<dbReference type="InterPro" id="IPR023828">
    <property type="entry name" value="Peptidase_S8_Ser-AS"/>
</dbReference>
<keyword evidence="9" id="KW-0732">Signal</keyword>
<evidence type="ECO:0000256" key="1">
    <source>
        <dbReference type="ARBA" id="ARBA00022670"/>
    </source>
</evidence>
<keyword evidence="12" id="KW-1185">Reference proteome</keyword>
<organism evidence="11 12">
    <name type="scientific">Chromobacterium haemolyticum</name>
    <dbReference type="NCBI Taxonomy" id="394935"/>
    <lineage>
        <taxon>Bacteria</taxon>
        <taxon>Pseudomonadati</taxon>
        <taxon>Pseudomonadota</taxon>
        <taxon>Betaproteobacteria</taxon>
        <taxon>Neisseriales</taxon>
        <taxon>Chromobacteriaceae</taxon>
        <taxon>Chromobacterium</taxon>
    </lineage>
</organism>
<keyword evidence="4 7" id="KW-0720">Serine protease</keyword>
<dbReference type="InterPro" id="IPR000209">
    <property type="entry name" value="Peptidase_S8/S53_dom"/>
</dbReference>
<feature type="binding site" evidence="7">
    <location>
        <position position="504"/>
    </location>
    <ligand>
        <name>Ca(2+)</name>
        <dbReference type="ChEBI" id="CHEBI:29108"/>
    </ligand>
</feature>
<feature type="active site" description="Charge relay system" evidence="7">
    <location>
        <position position="274"/>
    </location>
</feature>
<proteinExistence type="inferred from homology"/>
<keyword evidence="6" id="KW-0865">Zymogen</keyword>
<dbReference type="Pfam" id="PF09286">
    <property type="entry name" value="Pro-kuma_activ"/>
    <property type="match status" value="1"/>
</dbReference>
<dbReference type="CDD" id="cd04056">
    <property type="entry name" value="Peptidases_S53"/>
    <property type="match status" value="1"/>
</dbReference>
<evidence type="ECO:0000313" key="11">
    <source>
        <dbReference type="EMBL" id="MBO0414572.1"/>
    </source>
</evidence>
<dbReference type="InterPro" id="IPR050819">
    <property type="entry name" value="Tripeptidyl-peptidase_I"/>
</dbReference>
<evidence type="ECO:0000256" key="3">
    <source>
        <dbReference type="ARBA" id="ARBA00022801"/>
    </source>
</evidence>
<dbReference type="CDD" id="cd11377">
    <property type="entry name" value="Pro-peptidase_S53"/>
    <property type="match status" value="1"/>
</dbReference>
<evidence type="ECO:0000256" key="2">
    <source>
        <dbReference type="ARBA" id="ARBA00022723"/>
    </source>
</evidence>
<feature type="binding site" evidence="7">
    <location>
        <position position="517"/>
    </location>
    <ligand>
        <name>Ca(2+)</name>
        <dbReference type="ChEBI" id="CHEBI:29108"/>
    </ligand>
</feature>
<evidence type="ECO:0000256" key="6">
    <source>
        <dbReference type="ARBA" id="ARBA00023145"/>
    </source>
</evidence>
<feature type="binding site" evidence="7">
    <location>
        <position position="503"/>
    </location>
    <ligand>
        <name>Ca(2+)</name>
        <dbReference type="ChEBI" id="CHEBI:29108"/>
    </ligand>
</feature>
<accession>A0ABS3GHP8</accession>
<dbReference type="Proteomes" id="UP000664349">
    <property type="component" value="Unassembled WGS sequence"/>
</dbReference>
<dbReference type="PROSITE" id="PS51695">
    <property type="entry name" value="SEDOLISIN"/>
    <property type="match status" value="1"/>
</dbReference>
<evidence type="ECO:0000256" key="9">
    <source>
        <dbReference type="SAM" id="SignalP"/>
    </source>
</evidence>
<feature type="binding site" evidence="7">
    <location>
        <position position="519"/>
    </location>
    <ligand>
        <name>Ca(2+)</name>
        <dbReference type="ChEBI" id="CHEBI:29108"/>
    </ligand>
</feature>
<gene>
    <name evidence="11" type="ORF">J1C50_03535</name>
</gene>
<dbReference type="RefSeq" id="WP_200122351.1">
    <property type="nucleotide sequence ID" value="NZ_JAEILV010000002.1"/>
</dbReference>
<keyword evidence="3 7" id="KW-0378">Hydrolase</keyword>